<name>K0JYN2_SACES</name>
<keyword evidence="3" id="KW-1185">Reference proteome</keyword>
<accession>K0JYN2</accession>
<dbReference type="OrthoDB" id="9778918at2"/>
<dbReference type="KEGG" id="sesp:BN6_20160"/>
<proteinExistence type="predicted"/>
<dbReference type="Pfam" id="PF09709">
    <property type="entry name" value="Cas_Csd1"/>
    <property type="match status" value="1"/>
</dbReference>
<feature type="region of interest" description="Disordered" evidence="1">
    <location>
        <begin position="211"/>
        <end position="230"/>
    </location>
</feature>
<sequence length="640" mass="70511">MYLRRLRAFAQNNDEMPPPYYTWSAVRWMLDLDVHGNPLGNLVDLAVPDEPARRNGRRELVPKLQRSGTGPQPLLACDDLKNALGWTNPTPTGTEPPHKETLRAQTCHDAFTDLVTTWSDTCPHDRGAHALAAFLTADGPQQLSRPAKYTNSDLVMFRVDRTPVHRSPAALDHWTTVAQDRKSSGEIGLCSVCGEPGRLVDTFPRQVTAGLIPSIGHDPDSRSKNRPQPSAVTLASMNKPALGYELSTQLTHAPICATCAECSVAALGHLLRHRDHTRRVGDTALTWWLIEAQPGTEAPIRHVFDPDAQAIEGLLAALPPEDSTPVADPRQLVKRIGGVLDSPRHGHPHEETGTGMFCAVAASANKTRLILRDWIDIPLPAAERAVARWFRDHAVINPWTGQLEHVSLYRLLLALGRWDTRTNSYLPLGDPGARRPISAQRDLLTAALRTTPLPVTIATHLVQRLRADRRLDTPRLALLRLVTTRTFNPRKQIPLALDDTNNDTAYLAGRLFAVLESLQYAASTLDGKKKLNTTLTDRYLTAASTSPARVIPDLLRGSQAHLKKLVTRDRDATATALVKQRDHIVGRLKPVPVTLDIAQQCSWFNGYADQRNHHFASAAAHKQATQDTADDTGLIPVPAE</sequence>
<evidence type="ECO:0000313" key="2">
    <source>
        <dbReference type="EMBL" id="CCH29338.1"/>
    </source>
</evidence>
<dbReference type="BioCyc" id="SESP1179773:BN6_RS09905-MONOMER"/>
<dbReference type="NCBIfam" id="TIGR01863">
    <property type="entry name" value="cas_Csd1"/>
    <property type="match status" value="1"/>
</dbReference>
<dbReference type="InterPro" id="IPR010144">
    <property type="entry name" value="CRISPR-assoc_prot_Csd1-typ"/>
</dbReference>
<protein>
    <recommendedName>
        <fullName evidence="4">CRISPR-associated protein</fullName>
    </recommendedName>
</protein>
<evidence type="ECO:0008006" key="4">
    <source>
        <dbReference type="Google" id="ProtNLM"/>
    </source>
</evidence>
<evidence type="ECO:0000256" key="1">
    <source>
        <dbReference type="SAM" id="MobiDB-lite"/>
    </source>
</evidence>
<organism evidence="2 3">
    <name type="scientific">Saccharothrix espanaensis (strain ATCC 51144 / DSM 44229 / JCM 9112 / NBRC 15066 / NRRL 15764)</name>
    <dbReference type="NCBI Taxonomy" id="1179773"/>
    <lineage>
        <taxon>Bacteria</taxon>
        <taxon>Bacillati</taxon>
        <taxon>Actinomycetota</taxon>
        <taxon>Actinomycetes</taxon>
        <taxon>Pseudonocardiales</taxon>
        <taxon>Pseudonocardiaceae</taxon>
        <taxon>Saccharothrix</taxon>
    </lineage>
</organism>
<dbReference type="HOGENOM" id="CLU_031037_0_0_11"/>
<dbReference type="AlphaFoldDB" id="K0JYN2"/>
<feature type="region of interest" description="Disordered" evidence="1">
    <location>
        <begin position="618"/>
        <end position="640"/>
    </location>
</feature>
<evidence type="ECO:0000313" key="3">
    <source>
        <dbReference type="Proteomes" id="UP000006281"/>
    </source>
</evidence>
<dbReference type="PATRIC" id="fig|1179773.3.peg.2023"/>
<reference evidence="2 3" key="1">
    <citation type="journal article" date="2012" name="BMC Genomics">
        <title>Complete genome sequence of Saccharothrix espanaensis DSM 44229T and comparison to the other completely sequenced Pseudonocardiaceae.</title>
        <authorList>
            <person name="Strobel T."/>
            <person name="Al-Dilaimi A."/>
            <person name="Blom J."/>
            <person name="Gessner A."/>
            <person name="Kalinowski J."/>
            <person name="Luzhetska M."/>
            <person name="Puhler A."/>
            <person name="Szczepanowski R."/>
            <person name="Bechthold A."/>
            <person name="Ruckert C."/>
        </authorList>
    </citation>
    <scope>NUCLEOTIDE SEQUENCE [LARGE SCALE GENOMIC DNA]</scope>
    <source>
        <strain evidence="3">ATCC 51144 / DSM 44229 / JCM 9112 / NBRC 15066 / NRRL 15764</strain>
    </source>
</reference>
<dbReference type="EMBL" id="HE804045">
    <property type="protein sequence ID" value="CCH29338.1"/>
    <property type="molecule type" value="Genomic_DNA"/>
</dbReference>
<dbReference type="STRING" id="1179773.BN6_20160"/>
<gene>
    <name evidence="2" type="ordered locus">BN6_20160</name>
</gene>
<dbReference type="Proteomes" id="UP000006281">
    <property type="component" value="Chromosome"/>
</dbReference>
<dbReference type="eggNOG" id="ENOG502Z7WH">
    <property type="taxonomic scope" value="Bacteria"/>
</dbReference>
<dbReference type="RefSeq" id="WP_015099451.1">
    <property type="nucleotide sequence ID" value="NC_019673.1"/>
</dbReference>